<proteinExistence type="predicted"/>
<evidence type="ECO:0000313" key="2">
    <source>
        <dbReference type="EMBL" id="KAK8008014.1"/>
    </source>
</evidence>
<organism evidence="2 3">
    <name type="scientific">Apiospora marii</name>
    <dbReference type="NCBI Taxonomy" id="335849"/>
    <lineage>
        <taxon>Eukaryota</taxon>
        <taxon>Fungi</taxon>
        <taxon>Dikarya</taxon>
        <taxon>Ascomycota</taxon>
        <taxon>Pezizomycotina</taxon>
        <taxon>Sordariomycetes</taxon>
        <taxon>Xylariomycetidae</taxon>
        <taxon>Amphisphaeriales</taxon>
        <taxon>Apiosporaceae</taxon>
        <taxon>Apiospora</taxon>
    </lineage>
</organism>
<comment type="caution">
    <text evidence="2">The sequence shown here is derived from an EMBL/GenBank/DDBJ whole genome shotgun (WGS) entry which is preliminary data.</text>
</comment>
<name>A0ABR1RCM3_9PEZI</name>
<sequence>MFDSTKLPGSKSRLPVPEQKTPPPEPLDNPITSSSSRASGPLLPVSLHPLGASFQLTALGAKPQSPKLQEEQLSSSAPGKEAIVPEDFSGLDPLVDALGAVDFCQDNGGEIGERLAQMMRHWEDTGALFPLGCLGDACYGLQPLEGACNADFMVLNPVYPQVWRHPSTVIRIQWCYYHDDDYDFANGFTCYQLGSIMMSKSQDPVGVLNNQGPRAVTSWTDSHCKLVVQLQEAEDGAVSGHPTGPVWVVNYTGYDKPDAQKHAKTKLEGIQVARVADSLEQLMACQWGMWPKFEDMDADFVELYPCYQEEEGGPILCKEVADADCS</sequence>
<protein>
    <submittedName>
        <fullName evidence="2">Uncharacterized protein</fullName>
    </submittedName>
</protein>
<keyword evidence="3" id="KW-1185">Reference proteome</keyword>
<dbReference type="EMBL" id="JAQQWI010000016">
    <property type="protein sequence ID" value="KAK8008014.1"/>
    <property type="molecule type" value="Genomic_DNA"/>
</dbReference>
<accession>A0ABR1RCM3</accession>
<dbReference type="Proteomes" id="UP001396898">
    <property type="component" value="Unassembled WGS sequence"/>
</dbReference>
<reference evidence="2 3" key="1">
    <citation type="submission" date="2023-01" db="EMBL/GenBank/DDBJ databases">
        <title>Analysis of 21 Apiospora genomes using comparative genomics revels a genus with tremendous synthesis potential of carbohydrate active enzymes and secondary metabolites.</title>
        <authorList>
            <person name="Sorensen T."/>
        </authorList>
    </citation>
    <scope>NUCLEOTIDE SEQUENCE [LARGE SCALE GENOMIC DNA]</scope>
    <source>
        <strain evidence="2 3">CBS 20057</strain>
    </source>
</reference>
<evidence type="ECO:0000313" key="3">
    <source>
        <dbReference type="Proteomes" id="UP001396898"/>
    </source>
</evidence>
<evidence type="ECO:0000256" key="1">
    <source>
        <dbReference type="SAM" id="MobiDB-lite"/>
    </source>
</evidence>
<gene>
    <name evidence="2" type="ORF">PG991_010565</name>
</gene>
<feature type="region of interest" description="Disordered" evidence="1">
    <location>
        <begin position="1"/>
        <end position="44"/>
    </location>
</feature>